<keyword evidence="5" id="KW-1185">Reference proteome</keyword>
<feature type="region of interest" description="Disordered" evidence="2">
    <location>
        <begin position="1271"/>
        <end position="1339"/>
    </location>
</feature>
<feature type="compositionally biased region" description="Basic and acidic residues" evidence="2">
    <location>
        <begin position="388"/>
        <end position="397"/>
    </location>
</feature>
<name>A0A3B5LU67_9TELE</name>
<dbReference type="InterPro" id="IPR051176">
    <property type="entry name" value="Cent_Immune-Sig_Mod"/>
</dbReference>
<feature type="domain" description="FHA" evidence="3">
    <location>
        <begin position="23"/>
        <end position="73"/>
    </location>
</feature>
<feature type="compositionally biased region" description="Low complexity" evidence="2">
    <location>
        <begin position="1000"/>
        <end position="1023"/>
    </location>
</feature>
<dbReference type="InterPro" id="IPR000253">
    <property type="entry name" value="FHA_dom"/>
</dbReference>
<evidence type="ECO:0000256" key="1">
    <source>
        <dbReference type="ARBA" id="ARBA00010436"/>
    </source>
</evidence>
<feature type="region of interest" description="Disordered" evidence="2">
    <location>
        <begin position="783"/>
        <end position="1123"/>
    </location>
</feature>
<accession>A0A3B5LU67</accession>
<feature type="compositionally biased region" description="Polar residues" evidence="2">
    <location>
        <begin position="986"/>
        <end position="999"/>
    </location>
</feature>
<evidence type="ECO:0000259" key="3">
    <source>
        <dbReference type="PROSITE" id="PS50006"/>
    </source>
</evidence>
<dbReference type="Ensembl" id="ENSXCOT00000014868.1">
    <property type="protein sequence ID" value="ENSXCOP00000014682.1"/>
    <property type="gene ID" value="ENSXCOG00000011144.1"/>
</dbReference>
<feature type="compositionally biased region" description="Polar residues" evidence="2">
    <location>
        <begin position="340"/>
        <end position="370"/>
    </location>
</feature>
<comment type="similarity">
    <text evidence="1">Belongs to the CEP170 family.</text>
</comment>
<dbReference type="Pfam" id="PF15308">
    <property type="entry name" value="CEP170_C"/>
    <property type="match status" value="2"/>
</dbReference>
<feature type="compositionally biased region" description="Basic and acidic residues" evidence="2">
    <location>
        <begin position="705"/>
        <end position="714"/>
    </location>
</feature>
<dbReference type="Gene3D" id="2.60.200.20">
    <property type="match status" value="1"/>
</dbReference>
<dbReference type="SUPFAM" id="SSF49879">
    <property type="entry name" value="SMAD/FHA domain"/>
    <property type="match status" value="1"/>
</dbReference>
<feature type="compositionally biased region" description="Polar residues" evidence="2">
    <location>
        <begin position="912"/>
        <end position="925"/>
    </location>
</feature>
<dbReference type="PANTHER" id="PTHR15715:SF18">
    <property type="entry name" value="CENTROSOMAL PROTEIN OF 170 KDA PROTEIN B"/>
    <property type="match status" value="1"/>
</dbReference>
<feature type="region of interest" description="Disordered" evidence="2">
    <location>
        <begin position="431"/>
        <end position="478"/>
    </location>
</feature>
<reference evidence="4" key="1">
    <citation type="submission" date="2025-08" db="UniProtKB">
        <authorList>
            <consortium name="Ensembl"/>
        </authorList>
    </citation>
    <scope>IDENTIFICATION</scope>
</reference>
<dbReference type="InterPro" id="IPR029300">
    <property type="entry name" value="CEP170_C"/>
</dbReference>
<feature type="compositionally biased region" description="Low complexity" evidence="2">
    <location>
        <begin position="398"/>
        <end position="417"/>
    </location>
</feature>
<feature type="region of interest" description="Disordered" evidence="2">
    <location>
        <begin position="263"/>
        <end position="283"/>
    </location>
</feature>
<feature type="compositionally biased region" description="Polar residues" evidence="2">
    <location>
        <begin position="886"/>
        <end position="898"/>
    </location>
</feature>
<feature type="compositionally biased region" description="Low complexity" evidence="2">
    <location>
        <begin position="793"/>
        <end position="808"/>
    </location>
</feature>
<dbReference type="PANTHER" id="PTHR15715">
    <property type="entry name" value="CENTROSOMAL PROTEIN OF 170 KDA"/>
    <property type="match status" value="1"/>
</dbReference>
<feature type="compositionally biased region" description="Low complexity" evidence="2">
    <location>
        <begin position="443"/>
        <end position="460"/>
    </location>
</feature>
<feature type="region of interest" description="Disordered" evidence="2">
    <location>
        <begin position="224"/>
        <end position="243"/>
    </location>
</feature>
<feature type="compositionally biased region" description="Basic and acidic residues" evidence="2">
    <location>
        <begin position="161"/>
        <end position="179"/>
    </location>
</feature>
<evidence type="ECO:0000256" key="2">
    <source>
        <dbReference type="SAM" id="MobiDB-lite"/>
    </source>
</evidence>
<dbReference type="PROSITE" id="PS50006">
    <property type="entry name" value="FHA_DOMAIN"/>
    <property type="match status" value="1"/>
</dbReference>
<evidence type="ECO:0000313" key="4">
    <source>
        <dbReference type="Ensembl" id="ENSXCOP00000014682.1"/>
    </source>
</evidence>
<organism evidence="4 5">
    <name type="scientific">Xiphophorus couchianus</name>
    <name type="common">Monterrey platyfish</name>
    <dbReference type="NCBI Taxonomy" id="32473"/>
    <lineage>
        <taxon>Eukaryota</taxon>
        <taxon>Metazoa</taxon>
        <taxon>Chordata</taxon>
        <taxon>Craniata</taxon>
        <taxon>Vertebrata</taxon>
        <taxon>Euteleostomi</taxon>
        <taxon>Actinopterygii</taxon>
        <taxon>Neopterygii</taxon>
        <taxon>Teleostei</taxon>
        <taxon>Neoteleostei</taxon>
        <taxon>Acanthomorphata</taxon>
        <taxon>Ovalentaria</taxon>
        <taxon>Atherinomorphae</taxon>
        <taxon>Cyprinodontiformes</taxon>
        <taxon>Poeciliidae</taxon>
        <taxon>Poeciliinae</taxon>
        <taxon>Xiphophorus</taxon>
    </lineage>
</organism>
<sequence length="1339" mass="148275">MSVTSWFLVSSSGTRHRLPREMIFVGREECELMLQSRSVDKQHAVINYDQNRDEHMVKDLGSLNGTFVNDLRIPDQTYITLKLSDVIRFVYMIFLPAPTDSPISKPTPLYGQPSWWGEDEEQANTKHEVNRSQSDTQAKAMFSFRREPSYFEIPTKEFLEKPAKSPDSQVHEVPTKDTSDPTQFVPSMPTPPVVQSHASFTIEFDECSPGKLKIKDHVTKFALRQQRKQTSPEAPSTPTEVMSAESKVADWLVQSNASMMRRKSKGENMYTTNSHSSDPKIRDGTSSINFFNANEPLQSESQYVLHTKQAFVIEFFDDNSRKKRSQSFTHTAGPPEPSNLRIQQEQKSSSPNTERNVSSSSFTTPPTQRFTIPLKGSDSSGFQRAGSLRREKTDERISTSFSSRSSSVSVRPFSSVGRRSKLAKEFNAELLKQKEKSPSKAAQGVVSLSEQSQVSPSPSEGHLHPQTSSPIHPPAPLRTSVMPAQNVEVRSPRNEEDDSLSDAGTYTIEADVQDKELEEARSKIGQASFSIVLIFHGTEKFFIAKVQPAGAMVQGAPKWMSRWASLADSYTESGPSSGLFDMLTQMEPSGGGKPPEEKLDDVEPDSLSDASKSDDGSIVEQSRRQLFDAEDKQNEDKLRVPFKSTSFYIGSEEESSSQRGGFKISTPKAERKSVSRIISSATLTKQKGIQNSNMKHIASAPTLDQRTESPEGKEVAGPPLIRQESFTKERPSNPRLPNISSLPVQRELGAGLFQGSGSQDTHTYLKQTEDVLAVLEAKLQTGPPVTTPSPIMDSLSGDSDVDTSSTVSQHSNKIKTHTFIKKASSGNLHRDKITNPNQETNNHTEKQRSYGLNGGNKPEPIRRHVGLSVGKRGSTDLSDDPPSLPYSDQESSNNQTHYKYTVPLQKEDGKSSKVSQVLSRANSLSAPRPTRASMLRRARLGESSDNEGTETERLAQESSTKQPQDAKKLSRLDMLAMPRRRAGSFNAPSDSEASSAPQWTSRNTNFSTRSTDQSGSSSQRISTPGPKPTERPQKPALNKTPVTRTRSSSAKYTSSSRRRHKGSDYTSTSDEEYESNWSNLKHKRSQPSSASHGPRSQPRPQPVIAQYPKPRSRNSEEESHEGEAFHNWTNHSAEIARLSQDLAKDLAILAREIHDVAGEGEAQTPEAESNKQVQHMCSTLTLNFFAVDSLTLNPVYQVTAAIRENTEQLAEKIKVLFQDRLDISEDIEARIDSDTDITVGRISNKEMVSILKELRRVQVQLEVINAVMDPSGTCEATKTPPATDAASSSSTEVQPSRTSSSRDWRTVHSVSKRGGGPRPSESVRRAAVTPDDLRQGYLV</sequence>
<feature type="compositionally biased region" description="Polar residues" evidence="2">
    <location>
        <begin position="228"/>
        <end position="240"/>
    </location>
</feature>
<feature type="compositionally biased region" description="Low complexity" evidence="2">
    <location>
        <begin position="1043"/>
        <end position="1055"/>
    </location>
</feature>
<dbReference type="Pfam" id="PF00498">
    <property type="entry name" value="FHA"/>
    <property type="match status" value="1"/>
</dbReference>
<feature type="region of interest" description="Disordered" evidence="2">
    <location>
        <begin position="650"/>
        <end position="740"/>
    </location>
</feature>
<feature type="compositionally biased region" description="Low complexity" evidence="2">
    <location>
        <begin position="1276"/>
        <end position="1291"/>
    </location>
</feature>
<proteinExistence type="inferred from homology"/>
<feature type="region of interest" description="Disordered" evidence="2">
    <location>
        <begin position="323"/>
        <end position="418"/>
    </location>
</feature>
<feature type="compositionally biased region" description="Basic and acidic residues" evidence="2">
    <location>
        <begin position="1113"/>
        <end position="1123"/>
    </location>
</feature>
<feature type="region of interest" description="Disordered" evidence="2">
    <location>
        <begin position="574"/>
        <end position="621"/>
    </location>
</feature>
<dbReference type="SMART" id="SM00240">
    <property type="entry name" value="FHA"/>
    <property type="match status" value="1"/>
</dbReference>
<feature type="compositionally biased region" description="Polar residues" evidence="2">
    <location>
        <begin position="676"/>
        <end position="694"/>
    </location>
</feature>
<feature type="compositionally biased region" description="Basic and acidic residues" evidence="2">
    <location>
        <begin position="611"/>
        <end position="621"/>
    </location>
</feature>
<dbReference type="InterPro" id="IPR008984">
    <property type="entry name" value="SMAD_FHA_dom_sf"/>
</dbReference>
<dbReference type="GeneTree" id="ENSGT00940000157058"/>
<protein>
    <submittedName>
        <fullName evidence="4">Centrosomal protein 170Ba</fullName>
    </submittedName>
</protein>
<reference evidence="4" key="2">
    <citation type="submission" date="2025-09" db="UniProtKB">
        <authorList>
            <consortium name="Ensembl"/>
        </authorList>
    </citation>
    <scope>IDENTIFICATION</scope>
</reference>
<evidence type="ECO:0000313" key="5">
    <source>
        <dbReference type="Proteomes" id="UP000261380"/>
    </source>
</evidence>
<dbReference type="Proteomes" id="UP000261380">
    <property type="component" value="Unplaced"/>
</dbReference>
<feature type="region of interest" description="Disordered" evidence="2">
    <location>
        <begin position="161"/>
        <end position="185"/>
    </location>
</feature>